<dbReference type="Proteomes" id="UP000186878">
    <property type="component" value="Unassembled WGS sequence"/>
</dbReference>
<proteinExistence type="predicted"/>
<comment type="caution">
    <text evidence="1">The sequence shown here is derived from an EMBL/GenBank/DDBJ whole genome shotgun (WGS) entry which is preliminary data.</text>
</comment>
<evidence type="ECO:0000313" key="2">
    <source>
        <dbReference type="Proteomes" id="UP000186878"/>
    </source>
</evidence>
<name>A0A1Q8SQB9_9GAMM</name>
<organism evidence="1 2">
    <name type="scientific">Salinicola socius</name>
    <dbReference type="NCBI Taxonomy" id="404433"/>
    <lineage>
        <taxon>Bacteria</taxon>
        <taxon>Pseudomonadati</taxon>
        <taxon>Pseudomonadota</taxon>
        <taxon>Gammaproteobacteria</taxon>
        <taxon>Oceanospirillales</taxon>
        <taxon>Halomonadaceae</taxon>
        <taxon>Salinicola</taxon>
    </lineage>
</organism>
<dbReference type="OrthoDB" id="6183778at2"/>
<dbReference type="AlphaFoldDB" id="A0A1Q8SQB9"/>
<keyword evidence="2" id="KW-1185">Reference proteome</keyword>
<accession>A0A1Q8SQB9</accession>
<protein>
    <submittedName>
        <fullName evidence="1">Uncharacterized protein</fullName>
    </submittedName>
</protein>
<reference evidence="1 2" key="1">
    <citation type="submission" date="2016-12" db="EMBL/GenBank/DDBJ databases">
        <title>Draft genome sequences of strains Salinicola socius SMB35, Salinicola sp. MH3R3-1 and Chromohalobacter sp. SMB17 from the Verkhnekamsk potash mining region of Russia.</title>
        <authorList>
            <person name="Mavrodi D.V."/>
            <person name="Olsson B.E."/>
            <person name="Korsakova E.S."/>
            <person name="Pyankova A."/>
            <person name="Mavrodi O.V."/>
            <person name="Plotnikova E.G."/>
        </authorList>
    </citation>
    <scope>NUCLEOTIDE SEQUENCE [LARGE SCALE GENOMIC DNA]</scope>
    <source>
        <strain evidence="1 2">SMB35</strain>
    </source>
</reference>
<gene>
    <name evidence="1" type="ORF">BTW07_13435</name>
</gene>
<dbReference type="EMBL" id="MSDO01000020">
    <property type="protein sequence ID" value="OLO03592.1"/>
    <property type="molecule type" value="Genomic_DNA"/>
</dbReference>
<dbReference type="RefSeq" id="WP_075570692.1">
    <property type="nucleotide sequence ID" value="NZ_MSDO01000020.1"/>
</dbReference>
<evidence type="ECO:0000313" key="1">
    <source>
        <dbReference type="EMBL" id="OLO03592.1"/>
    </source>
</evidence>
<sequence>MKLTARDFQLVQGQKKTECAMGSLSHRAKAVGMPVSTLKTRIRKLVDSGIERERAIEIALSKPIGPQGRPRKPTHF</sequence>